<keyword evidence="2" id="KW-1133">Transmembrane helix</keyword>
<organism evidence="4 5">
    <name type="scientific">Lingula anatina</name>
    <name type="common">Brachiopod</name>
    <name type="synonym">Lingula unguis</name>
    <dbReference type="NCBI Taxonomy" id="7574"/>
    <lineage>
        <taxon>Eukaryota</taxon>
        <taxon>Metazoa</taxon>
        <taxon>Spiralia</taxon>
        <taxon>Lophotrochozoa</taxon>
        <taxon>Brachiopoda</taxon>
        <taxon>Linguliformea</taxon>
        <taxon>Lingulata</taxon>
        <taxon>Lingulida</taxon>
        <taxon>Linguloidea</taxon>
        <taxon>Lingulidae</taxon>
        <taxon>Lingula</taxon>
    </lineage>
</organism>
<evidence type="ECO:0000256" key="1">
    <source>
        <dbReference type="SAM" id="MobiDB-lite"/>
    </source>
</evidence>
<gene>
    <name evidence="5" type="primary">LOC106158256</name>
</gene>
<keyword evidence="4" id="KW-1185">Reference proteome</keyword>
<dbReference type="PROSITE" id="PS50024">
    <property type="entry name" value="SEA"/>
    <property type="match status" value="1"/>
</dbReference>
<proteinExistence type="predicted"/>
<feature type="region of interest" description="Disordered" evidence="1">
    <location>
        <begin position="109"/>
        <end position="210"/>
    </location>
</feature>
<feature type="domain" description="SEA" evidence="3">
    <location>
        <begin position="601"/>
        <end position="706"/>
    </location>
</feature>
<dbReference type="SUPFAM" id="SSF82671">
    <property type="entry name" value="SEA domain"/>
    <property type="match status" value="1"/>
</dbReference>
<keyword evidence="2" id="KW-0812">Transmembrane</keyword>
<feature type="transmembrane region" description="Helical" evidence="2">
    <location>
        <begin position="539"/>
        <end position="562"/>
    </location>
</feature>
<protein>
    <submittedName>
        <fullName evidence="5">Uncharacterized protein LOC106158256</fullName>
    </submittedName>
</protein>
<dbReference type="RefSeq" id="XP_013389620.2">
    <property type="nucleotide sequence ID" value="XM_013534166.2"/>
</dbReference>
<keyword evidence="2" id="KW-0472">Membrane</keyword>
<feature type="compositionally biased region" description="Basic residues" evidence="1">
    <location>
        <begin position="44"/>
        <end position="55"/>
    </location>
</feature>
<feature type="compositionally biased region" description="Basic and acidic residues" evidence="1">
    <location>
        <begin position="148"/>
        <end position="159"/>
    </location>
</feature>
<dbReference type="GeneID" id="106158256"/>
<evidence type="ECO:0000256" key="2">
    <source>
        <dbReference type="SAM" id="Phobius"/>
    </source>
</evidence>
<evidence type="ECO:0000313" key="4">
    <source>
        <dbReference type="Proteomes" id="UP000085678"/>
    </source>
</evidence>
<feature type="compositionally biased region" description="Low complexity" evidence="1">
    <location>
        <begin position="188"/>
        <end position="198"/>
    </location>
</feature>
<name>A0A1S3HU98_LINAN</name>
<dbReference type="AlphaFoldDB" id="A0A1S3HU98"/>
<sequence>MTSASEEYYQPGEHPFYIRRSFLLEREPLPHRSANNKKFYTAVGHRRNRNGGRRHLGGDGNTSGPNTISAGTGFHPDVRDIFATLPRSSGFYHKPNGHVVRDNAAFEPDVQSRGESGLADDSPASSSSRGKTSHENIQAAGLVRSRSLHSDRGLRRQSDAEDVASAGDQATASQSRGERGSTGETNSDSHSSTDSTGGQLPNPDAKPLNRLHRQNYPSFLSETVSREKFARQYGPFQEYRLPQLTRSSKDLFRRRDEEEEYAPNGRRLGSITTWEGKFSVLQDEPPFKWRNVSAGPAFNPHRPQPASENFYLGKKRYPDVREIFTNTWVDDSRRRTIAKKLSYFSNSDSSLESLSDPFENFGAATFPKASKPRSQEVSQSADHKSESSSSVSEDVFIPYPHSASLNRNNSQSPWIHADVTDNMTSIPFNVTSISHNDMPEVVDDDVSAHADSRLSTNIRNKESGDFERNYYYKPISITQSPGGSLQAGAFHPVVSFSYDDDGSAHVQINTPPRRRHRIFGSGEPNEIKFRRKRFSKKKLVSAILCGTFLFLLASILVMVYLLTLPAKVPADIPSTTTATTRPLPTVPPIVTTTALPNTTEIIIGFNGSVRIVNIQYTPELENKDTIQYKERSREFCSTVDDAYLSSDLQDSYQSCVVTKFGWVPWPRGTICVNHHYIRIGVVNFSLPWHNDDTGGDKKVTTAISIK</sequence>
<dbReference type="InterPro" id="IPR036364">
    <property type="entry name" value="SEA_dom_sf"/>
</dbReference>
<dbReference type="InParanoid" id="A0A1S3HU98"/>
<evidence type="ECO:0000259" key="3">
    <source>
        <dbReference type="PROSITE" id="PS50024"/>
    </source>
</evidence>
<dbReference type="InterPro" id="IPR000082">
    <property type="entry name" value="SEA_dom"/>
</dbReference>
<dbReference type="Gene3D" id="3.30.70.960">
    <property type="entry name" value="SEA domain"/>
    <property type="match status" value="1"/>
</dbReference>
<feature type="region of interest" description="Disordered" evidence="1">
    <location>
        <begin position="365"/>
        <end position="393"/>
    </location>
</feature>
<dbReference type="Pfam" id="PF01390">
    <property type="entry name" value="SEA"/>
    <property type="match status" value="1"/>
</dbReference>
<accession>A0A1S3HU98</accession>
<reference evidence="5" key="1">
    <citation type="submission" date="2025-08" db="UniProtKB">
        <authorList>
            <consortium name="RefSeq"/>
        </authorList>
    </citation>
    <scope>IDENTIFICATION</scope>
    <source>
        <tissue evidence="5">Gonads</tissue>
    </source>
</reference>
<dbReference type="Proteomes" id="UP000085678">
    <property type="component" value="Unplaced"/>
</dbReference>
<feature type="region of interest" description="Disordered" evidence="1">
    <location>
        <begin position="44"/>
        <end position="74"/>
    </location>
</feature>
<dbReference type="KEGG" id="lak:106158256"/>
<evidence type="ECO:0000313" key="5">
    <source>
        <dbReference type="RefSeq" id="XP_013389620.2"/>
    </source>
</evidence>